<dbReference type="InterPro" id="IPR016169">
    <property type="entry name" value="FAD-bd_PCMH_sub2"/>
</dbReference>
<proteinExistence type="inferred from homology"/>
<dbReference type="SUPFAM" id="SSF56176">
    <property type="entry name" value="FAD-binding/transporter-associated domain-like"/>
    <property type="match status" value="1"/>
</dbReference>
<reference evidence="6 7" key="1">
    <citation type="journal article" date="2020" name="Genome Biol. Evol.">
        <title>A new high-quality draft genome assembly of the Chinese cordyceps Ophiocordyceps sinensis.</title>
        <authorList>
            <person name="Shu R."/>
            <person name="Zhang J."/>
            <person name="Meng Q."/>
            <person name="Zhang H."/>
            <person name="Zhou G."/>
            <person name="Li M."/>
            <person name="Wu P."/>
            <person name="Zhao Y."/>
            <person name="Chen C."/>
            <person name="Qin Q."/>
        </authorList>
    </citation>
    <scope>NUCLEOTIDE SEQUENCE [LARGE SCALE GENOMIC DNA]</scope>
    <source>
        <strain evidence="6 7">IOZ07</strain>
    </source>
</reference>
<evidence type="ECO:0000259" key="5">
    <source>
        <dbReference type="PROSITE" id="PS51387"/>
    </source>
</evidence>
<name>A0A8H4V8G6_9HYPO</name>
<dbReference type="GO" id="GO:0016491">
    <property type="term" value="F:oxidoreductase activity"/>
    <property type="evidence" value="ECO:0007669"/>
    <property type="project" value="UniProtKB-KW"/>
</dbReference>
<evidence type="ECO:0000256" key="1">
    <source>
        <dbReference type="ARBA" id="ARBA00005466"/>
    </source>
</evidence>
<comment type="similarity">
    <text evidence="1">Belongs to the oxygen-dependent FAD-linked oxidoreductase family.</text>
</comment>
<keyword evidence="4" id="KW-0560">Oxidoreductase</keyword>
<dbReference type="Pfam" id="PF01565">
    <property type="entry name" value="FAD_binding_4"/>
    <property type="match status" value="1"/>
</dbReference>
<dbReference type="OrthoDB" id="415825at2759"/>
<dbReference type="InterPro" id="IPR036318">
    <property type="entry name" value="FAD-bd_PCMH-like_sf"/>
</dbReference>
<evidence type="ECO:0000313" key="6">
    <source>
        <dbReference type="EMBL" id="KAF4511596.1"/>
    </source>
</evidence>
<dbReference type="InterPro" id="IPR006094">
    <property type="entry name" value="Oxid_FAD_bind_N"/>
</dbReference>
<feature type="domain" description="FAD-binding PCMH-type" evidence="5">
    <location>
        <begin position="46"/>
        <end position="217"/>
    </location>
</feature>
<evidence type="ECO:0000256" key="3">
    <source>
        <dbReference type="ARBA" id="ARBA00022827"/>
    </source>
</evidence>
<accession>A0A8H4V8G6</accession>
<keyword evidence="7" id="KW-1185">Reference proteome</keyword>
<dbReference type="InterPro" id="IPR016166">
    <property type="entry name" value="FAD-bd_PCMH"/>
</dbReference>
<comment type="caution">
    <text evidence="6">The sequence shown here is derived from an EMBL/GenBank/DDBJ whole genome shotgun (WGS) entry which is preliminary data.</text>
</comment>
<dbReference type="Gene3D" id="3.30.465.10">
    <property type="match status" value="1"/>
</dbReference>
<dbReference type="InterPro" id="IPR050416">
    <property type="entry name" value="FAD-linked_Oxidoreductase"/>
</dbReference>
<dbReference type="Pfam" id="PF08031">
    <property type="entry name" value="BBE"/>
    <property type="match status" value="1"/>
</dbReference>
<dbReference type="PANTHER" id="PTHR42973">
    <property type="entry name" value="BINDING OXIDOREDUCTASE, PUTATIVE (AFU_ORTHOLOGUE AFUA_1G17690)-RELATED"/>
    <property type="match status" value="1"/>
</dbReference>
<evidence type="ECO:0000313" key="7">
    <source>
        <dbReference type="Proteomes" id="UP000557566"/>
    </source>
</evidence>
<evidence type="ECO:0000256" key="4">
    <source>
        <dbReference type="ARBA" id="ARBA00023002"/>
    </source>
</evidence>
<keyword evidence="2" id="KW-0285">Flavoprotein</keyword>
<dbReference type="PANTHER" id="PTHR42973:SF17">
    <property type="entry name" value="OXIDASE, PUTATIVE (AFU_ORTHOLOGUE AFUA_6G14340)-RELATED"/>
    <property type="match status" value="1"/>
</dbReference>
<dbReference type="Proteomes" id="UP000557566">
    <property type="component" value="Unassembled WGS sequence"/>
</dbReference>
<sequence length="473" mass="52069">MGQLPSSVTPLQRCLNLVCPRHHDCLAYPNHPLYDISWVRPYNLEALVTPLAVLRPSRSSMVAEAVNCATKHGSFVQARSGGHSYGNYGLGGDNGAVVIDLVNLNSFSMDKDNNVASFGAGLRLGELDRQLHKHGRAIPHGTCPGVGVGGQATIGGLGPSSRMWGTLADHIVQVEVVVKGEVRRASEHENPDLFWALRGAGPSFGIITKFWMKTHPEPGSVVEYTYDVSFGNDPGATKEIFKQWQDLAGDVSLDRRFSSLLIIHPLGVIVSGTFYGSQRDFDETGILERLPKSSSLRLNSWLGSVAHHFESIILQLADVPTRFVSKSLALRPQDVLNNDETDALFDFMYGDEAHVPMVAMFNTEGGAVADLPLNHTSYPHRDKVIMFQSYVIGGHEVPPNHKRFLTGVYERVKRHTPLGGSTYAGYIDMALSSSDAVFAYWGDMLPRLRQIKLEWDPNNVFRNPQSVPPAMVR</sequence>
<dbReference type="PROSITE" id="PS51387">
    <property type="entry name" value="FAD_PCMH"/>
    <property type="match status" value="1"/>
</dbReference>
<evidence type="ECO:0000256" key="2">
    <source>
        <dbReference type="ARBA" id="ARBA00022630"/>
    </source>
</evidence>
<dbReference type="EMBL" id="JAAVMX010000003">
    <property type="protein sequence ID" value="KAF4511596.1"/>
    <property type="molecule type" value="Genomic_DNA"/>
</dbReference>
<protein>
    <recommendedName>
        <fullName evidence="5">FAD-binding PCMH-type domain-containing protein</fullName>
    </recommendedName>
</protein>
<gene>
    <name evidence="6" type="ORF">G6O67_003378</name>
</gene>
<dbReference type="InterPro" id="IPR012951">
    <property type="entry name" value="BBE"/>
</dbReference>
<organism evidence="6 7">
    <name type="scientific">Ophiocordyceps sinensis</name>
    <dbReference type="NCBI Taxonomy" id="72228"/>
    <lineage>
        <taxon>Eukaryota</taxon>
        <taxon>Fungi</taxon>
        <taxon>Dikarya</taxon>
        <taxon>Ascomycota</taxon>
        <taxon>Pezizomycotina</taxon>
        <taxon>Sordariomycetes</taxon>
        <taxon>Hypocreomycetidae</taxon>
        <taxon>Hypocreales</taxon>
        <taxon>Ophiocordycipitaceae</taxon>
        <taxon>Ophiocordyceps</taxon>
    </lineage>
</organism>
<dbReference type="Gene3D" id="3.40.462.20">
    <property type="match status" value="1"/>
</dbReference>
<dbReference type="AlphaFoldDB" id="A0A8H4V8G6"/>
<keyword evidence="3" id="KW-0274">FAD</keyword>
<dbReference type="GO" id="GO:0071949">
    <property type="term" value="F:FAD binding"/>
    <property type="evidence" value="ECO:0007669"/>
    <property type="project" value="InterPro"/>
</dbReference>